<dbReference type="SUPFAM" id="SSF51161">
    <property type="entry name" value="Trimeric LpxA-like enzymes"/>
    <property type="match status" value="1"/>
</dbReference>
<name>X1I2I6_9ZZZZ</name>
<protein>
    <recommendedName>
        <fullName evidence="1">DUF4954 domain-containing protein</fullName>
    </recommendedName>
</protein>
<dbReference type="Gene3D" id="2.160.10.10">
    <property type="entry name" value="Hexapeptide repeat proteins"/>
    <property type="match status" value="1"/>
</dbReference>
<sequence>GNGTEASVVNEAGGREIPIYDHLSAHTAYVLAFYRHRPKVIEKLQKMIADYTASVTSSVGLVAKGARIINCRIIKDVKIGPASVIEGVNRLENGSINSCPEDPVYIGPGVFAEDFIVCSGAKITDGTIICKCFVGQGTVLARQYSAENSVYFANCGGFHGEACAIFAGPYTVTHHKSTLLIAGLFSFLNAGSGTNQSNHMYKLGPVHQGVVERGSKTASDSYMLWPAKVGAFTVVMGRHYRNSDTSDLPFSYLIEHEDESVLVPGVNLRSVG</sequence>
<reference evidence="2" key="1">
    <citation type="journal article" date="2014" name="Front. Microbiol.">
        <title>High frequency of phylogenetically diverse reductive dehalogenase-homologous genes in deep subseafloor sedimentary metagenomes.</title>
        <authorList>
            <person name="Kawai M."/>
            <person name="Futagami T."/>
            <person name="Toyoda A."/>
            <person name="Takaki Y."/>
            <person name="Nishi S."/>
            <person name="Hori S."/>
            <person name="Arai W."/>
            <person name="Tsubouchi T."/>
            <person name="Morono Y."/>
            <person name="Uchiyama I."/>
            <person name="Ito T."/>
            <person name="Fujiyama A."/>
            <person name="Inagaki F."/>
            <person name="Takami H."/>
        </authorList>
    </citation>
    <scope>NUCLEOTIDE SEQUENCE</scope>
    <source>
        <strain evidence="2">Expedition CK06-06</strain>
    </source>
</reference>
<dbReference type="AlphaFoldDB" id="X1I2I6"/>
<accession>X1I2I6</accession>
<comment type="caution">
    <text evidence="2">The sequence shown here is derived from an EMBL/GenBank/DDBJ whole genome shotgun (WGS) entry which is preliminary data.</text>
</comment>
<evidence type="ECO:0000313" key="2">
    <source>
        <dbReference type="EMBL" id="GAH75927.1"/>
    </source>
</evidence>
<feature type="non-terminal residue" evidence="2">
    <location>
        <position position="1"/>
    </location>
</feature>
<dbReference type="EMBL" id="BARU01026369">
    <property type="protein sequence ID" value="GAH75927.1"/>
    <property type="molecule type" value="Genomic_DNA"/>
</dbReference>
<dbReference type="Pfam" id="PF16314">
    <property type="entry name" value="DUF4954"/>
    <property type="match status" value="1"/>
</dbReference>
<gene>
    <name evidence="2" type="ORF">S03H2_42369</name>
</gene>
<dbReference type="InterPro" id="IPR011004">
    <property type="entry name" value="Trimer_LpxA-like_sf"/>
</dbReference>
<dbReference type="InterPro" id="IPR032533">
    <property type="entry name" value="DUF4954"/>
</dbReference>
<feature type="non-terminal residue" evidence="2">
    <location>
        <position position="272"/>
    </location>
</feature>
<feature type="domain" description="DUF4954" evidence="1">
    <location>
        <begin position="1"/>
        <end position="272"/>
    </location>
</feature>
<evidence type="ECO:0000259" key="1">
    <source>
        <dbReference type="Pfam" id="PF16314"/>
    </source>
</evidence>
<organism evidence="2">
    <name type="scientific">marine sediment metagenome</name>
    <dbReference type="NCBI Taxonomy" id="412755"/>
    <lineage>
        <taxon>unclassified sequences</taxon>
        <taxon>metagenomes</taxon>
        <taxon>ecological metagenomes</taxon>
    </lineage>
</organism>
<proteinExistence type="predicted"/>